<comment type="caution">
    <text evidence="4">The sequence shown here is derived from an EMBL/GenBank/DDBJ whole genome shotgun (WGS) entry which is preliminary data.</text>
</comment>
<feature type="domain" description="Inner membrane protein YqiJ OB-fold" evidence="2">
    <location>
        <begin position="147"/>
        <end position="210"/>
    </location>
</feature>
<name>A0A3P1SQA9_9GAMM</name>
<feature type="transmembrane region" description="Helical" evidence="1">
    <location>
        <begin position="12"/>
        <end position="37"/>
    </location>
</feature>
<keyword evidence="5" id="KW-1185">Reference proteome</keyword>
<organism evidence="4 5">
    <name type="scientific">Amphritea balenae</name>
    <dbReference type="NCBI Taxonomy" id="452629"/>
    <lineage>
        <taxon>Bacteria</taxon>
        <taxon>Pseudomonadati</taxon>
        <taxon>Pseudomonadota</taxon>
        <taxon>Gammaproteobacteria</taxon>
        <taxon>Oceanospirillales</taxon>
        <taxon>Oceanospirillaceae</taxon>
        <taxon>Amphritea</taxon>
    </lineage>
</organism>
<keyword evidence="1" id="KW-0812">Transmembrane</keyword>
<evidence type="ECO:0000259" key="3">
    <source>
        <dbReference type="Pfam" id="PF21001"/>
    </source>
</evidence>
<evidence type="ECO:0000256" key="1">
    <source>
        <dbReference type="SAM" id="Phobius"/>
    </source>
</evidence>
<gene>
    <name evidence="4" type="ORF">EHS89_11590</name>
</gene>
<dbReference type="Pfam" id="PF21001">
    <property type="entry name" value="YqiJ_N"/>
    <property type="match status" value="1"/>
</dbReference>
<keyword evidence="1" id="KW-0472">Membrane</keyword>
<evidence type="ECO:0000313" key="4">
    <source>
        <dbReference type="EMBL" id="RRC98825.1"/>
    </source>
</evidence>
<dbReference type="OrthoDB" id="7207054at2"/>
<sequence length="220" mass="23891">MIKFLLLADNLPFTVSLTIMLLLAVLEGVALILGMGFSSILETLIPDININVDGPDTTAPGMISSLLGWLYIGKVPFLIVLILLLTFFGLCGLLIQAACQTLIGVLLPSWIAVIPALITALPITRQITTLTIRFIPETETEAVSGDSFIGRVAKITTGTAKHDYPAQAKVRDQHGLNHYIMVEPDLNQSQIEQGSHVLLVRKKNTVFIVIPNSNPNLINN</sequence>
<dbReference type="RefSeq" id="WP_124926325.1">
    <property type="nucleotide sequence ID" value="NZ_BMOH01000002.1"/>
</dbReference>
<dbReference type="AlphaFoldDB" id="A0A3P1SQA9"/>
<evidence type="ECO:0000313" key="5">
    <source>
        <dbReference type="Proteomes" id="UP000267535"/>
    </source>
</evidence>
<dbReference type="InterPro" id="IPR010840">
    <property type="entry name" value="YqiJ_OB"/>
</dbReference>
<dbReference type="Proteomes" id="UP000267535">
    <property type="component" value="Unassembled WGS sequence"/>
</dbReference>
<feature type="transmembrane region" description="Helical" evidence="1">
    <location>
        <begin position="75"/>
        <end position="95"/>
    </location>
</feature>
<reference evidence="4 5" key="1">
    <citation type="submission" date="2018-11" db="EMBL/GenBank/DDBJ databases">
        <title>The draft genome sequence of Amphritea balenae JAMM 1525T.</title>
        <authorList>
            <person name="Fang Z."/>
            <person name="Zhang Y."/>
            <person name="Han X."/>
        </authorList>
    </citation>
    <scope>NUCLEOTIDE SEQUENCE [LARGE SCALE GENOMIC DNA]</scope>
    <source>
        <strain evidence="4 5">JAMM 1525</strain>
    </source>
</reference>
<dbReference type="EMBL" id="RQXV01000006">
    <property type="protein sequence ID" value="RRC98825.1"/>
    <property type="molecule type" value="Genomic_DNA"/>
</dbReference>
<keyword evidence="1" id="KW-1133">Transmembrane helix</keyword>
<protein>
    <submittedName>
        <fullName evidence="4">DUF1449 family protein</fullName>
    </submittedName>
</protein>
<dbReference type="Pfam" id="PF07290">
    <property type="entry name" value="YqiJ_OB"/>
    <property type="match status" value="1"/>
</dbReference>
<dbReference type="InterPro" id="IPR048376">
    <property type="entry name" value="YqiJ_N"/>
</dbReference>
<feature type="domain" description="Inner membrane protein YqiJ N-terminal" evidence="3">
    <location>
        <begin position="10"/>
        <end position="125"/>
    </location>
</feature>
<accession>A0A3P1SQA9</accession>
<evidence type="ECO:0000259" key="2">
    <source>
        <dbReference type="Pfam" id="PF07290"/>
    </source>
</evidence>
<proteinExistence type="predicted"/>
<feature type="transmembrane region" description="Helical" evidence="1">
    <location>
        <begin position="102"/>
        <end position="123"/>
    </location>
</feature>